<evidence type="ECO:0000313" key="2">
    <source>
        <dbReference type="Proteomes" id="UP001501729"/>
    </source>
</evidence>
<name>A0AAV3UNS6_9EURY</name>
<reference evidence="1 2" key="1">
    <citation type="journal article" date="2019" name="Int. J. Syst. Evol. Microbiol.">
        <title>The Global Catalogue of Microorganisms (GCM) 10K type strain sequencing project: providing services to taxonomists for standard genome sequencing and annotation.</title>
        <authorList>
            <consortium name="The Broad Institute Genomics Platform"/>
            <consortium name="The Broad Institute Genome Sequencing Center for Infectious Disease"/>
            <person name="Wu L."/>
            <person name="Ma J."/>
        </authorList>
    </citation>
    <scope>NUCLEOTIDE SEQUENCE [LARGE SCALE GENOMIC DNA]</scope>
    <source>
        <strain evidence="1 2">JCM 17504</strain>
    </source>
</reference>
<keyword evidence="2" id="KW-1185">Reference proteome</keyword>
<evidence type="ECO:0000313" key="1">
    <source>
        <dbReference type="EMBL" id="GAA5061614.1"/>
    </source>
</evidence>
<comment type="caution">
    <text evidence="1">The sequence shown here is derived from an EMBL/GenBank/DDBJ whole genome shotgun (WGS) entry which is preliminary data.</text>
</comment>
<accession>A0AAV3UNS6</accession>
<protein>
    <submittedName>
        <fullName evidence="1">Uncharacterized protein</fullName>
    </submittedName>
</protein>
<dbReference type="EMBL" id="BAABKX010000019">
    <property type="protein sequence ID" value="GAA5061614.1"/>
    <property type="molecule type" value="Genomic_DNA"/>
</dbReference>
<gene>
    <name evidence="1" type="ORF">GCM10025751_48110</name>
</gene>
<dbReference type="Proteomes" id="UP001501729">
    <property type="component" value="Unassembled WGS sequence"/>
</dbReference>
<organism evidence="1 2">
    <name type="scientific">Haladaptatus pallidirubidus</name>
    <dbReference type="NCBI Taxonomy" id="1008152"/>
    <lineage>
        <taxon>Archaea</taxon>
        <taxon>Methanobacteriati</taxon>
        <taxon>Methanobacteriota</taxon>
        <taxon>Stenosarchaea group</taxon>
        <taxon>Halobacteria</taxon>
        <taxon>Halobacteriales</taxon>
        <taxon>Haladaptataceae</taxon>
        <taxon>Haladaptatus</taxon>
    </lineage>
</organism>
<dbReference type="AlphaFoldDB" id="A0AAV3UNS6"/>
<sequence length="80" mass="9173">MEIVQDLLPNIQTIQIVTTAVDTVVPLIVLDESFQSKLTDTVMNRSVRDDIRVDKIYNELVPFVDIRPFAWCFAFCLGLE</sequence>
<proteinExistence type="predicted"/>